<comment type="similarity">
    <text evidence="1">Belongs to the cycloisomerase 2 family.</text>
</comment>
<organism evidence="2 3">
    <name type="scientific">Clytia hemisphaerica</name>
    <dbReference type="NCBI Taxonomy" id="252671"/>
    <lineage>
        <taxon>Eukaryota</taxon>
        <taxon>Metazoa</taxon>
        <taxon>Cnidaria</taxon>
        <taxon>Hydrozoa</taxon>
        <taxon>Hydroidolina</taxon>
        <taxon>Leptothecata</taxon>
        <taxon>Obeliida</taxon>
        <taxon>Clytiidae</taxon>
        <taxon>Clytia</taxon>
    </lineage>
</organism>
<evidence type="ECO:0008006" key="4">
    <source>
        <dbReference type="Google" id="ProtNLM"/>
    </source>
</evidence>
<dbReference type="GeneID" id="136805796"/>
<dbReference type="Gene3D" id="2.130.10.10">
    <property type="entry name" value="YVTN repeat-like/Quinoprotein amine dehydrogenase"/>
    <property type="match status" value="1"/>
</dbReference>
<dbReference type="EnsemblMetazoa" id="CLYHEMT010560.1">
    <property type="protein sequence ID" value="CLYHEMP010560.1"/>
    <property type="gene ID" value="CLYHEMG010560"/>
</dbReference>
<dbReference type="OrthoDB" id="9972196at2759"/>
<dbReference type="SUPFAM" id="SSF51004">
    <property type="entry name" value="C-terminal (heme d1) domain of cytochrome cd1-nitrite reductase"/>
    <property type="match status" value="1"/>
</dbReference>
<dbReference type="PANTHER" id="PTHR30344">
    <property type="entry name" value="6-PHOSPHOGLUCONOLACTONASE-RELATED"/>
    <property type="match status" value="1"/>
</dbReference>
<dbReference type="GO" id="GO:0017057">
    <property type="term" value="F:6-phosphogluconolactonase activity"/>
    <property type="evidence" value="ECO:0007669"/>
    <property type="project" value="TreeGrafter"/>
</dbReference>
<dbReference type="InterPro" id="IPR019405">
    <property type="entry name" value="Lactonase_7-beta_prop"/>
</dbReference>
<reference evidence="2" key="1">
    <citation type="submission" date="2021-01" db="UniProtKB">
        <authorList>
            <consortium name="EnsemblMetazoa"/>
        </authorList>
    </citation>
    <scope>IDENTIFICATION</scope>
</reference>
<dbReference type="RefSeq" id="XP_066918458.1">
    <property type="nucleotide sequence ID" value="XM_067062357.1"/>
</dbReference>
<proteinExistence type="inferred from homology"/>
<sequence>MNCSVLVGGFGETIELFKLSINLSAPEETRLNFVSSSKVGENPSFLAVNSNGVYCVHEVSLFKGEKNGGFSFMKIDETNVIRKIQEQFSSGEDPTHVILNMKRSCAYISNYSSGHFAVTKIKENGLLGSCAYIESYDSGSGVVAERQKESHPHGACFKGKFVYCVDLGADCVYHYVHGNGYEFNSPKAERTPTGPGSGPRHMVFHPRHKIAYLITELTNEIIIFKQNESNGSLAEVSRQNFLTSDLIEDGVTNYGSEIMVHPNGKYLYLSNRGNGALISYEISTEGDQLKRIETTRLVGTWPRHFNIHPSGKALLCADQFKNLIEVFYIDDYTGKLRKVQEVDCKNSPSCVIFKF</sequence>
<name>A0A7M5UI75_9CNID</name>
<dbReference type="AlphaFoldDB" id="A0A7M5UI75"/>
<keyword evidence="3" id="KW-1185">Reference proteome</keyword>
<protein>
    <recommendedName>
        <fullName evidence="4">6-phosphogluconolactonase</fullName>
    </recommendedName>
</protein>
<dbReference type="Pfam" id="PF10282">
    <property type="entry name" value="Lactonase"/>
    <property type="match status" value="1"/>
</dbReference>
<dbReference type="PANTHER" id="PTHR30344:SF1">
    <property type="entry name" value="6-PHOSPHOGLUCONOLACTONASE"/>
    <property type="match status" value="1"/>
</dbReference>
<dbReference type="InterPro" id="IPR011048">
    <property type="entry name" value="Haem_d1_sf"/>
</dbReference>
<evidence type="ECO:0000313" key="2">
    <source>
        <dbReference type="EnsemblMetazoa" id="CLYHEMP010560.1"/>
    </source>
</evidence>
<evidence type="ECO:0000313" key="3">
    <source>
        <dbReference type="Proteomes" id="UP000594262"/>
    </source>
</evidence>
<dbReference type="InterPro" id="IPR015943">
    <property type="entry name" value="WD40/YVTN_repeat-like_dom_sf"/>
</dbReference>
<dbReference type="Proteomes" id="UP000594262">
    <property type="component" value="Unplaced"/>
</dbReference>
<evidence type="ECO:0000256" key="1">
    <source>
        <dbReference type="ARBA" id="ARBA00005564"/>
    </source>
</evidence>
<accession>A0A7M5UI75</accession>
<dbReference type="InterPro" id="IPR050282">
    <property type="entry name" value="Cycloisomerase_2"/>
</dbReference>